<dbReference type="InterPro" id="IPR001296">
    <property type="entry name" value="Glyco_trans_1"/>
</dbReference>
<keyword evidence="4" id="KW-1185">Reference proteome</keyword>
<dbReference type="RefSeq" id="WP_160624423.1">
    <property type="nucleotide sequence ID" value="NZ_WUUQ01000001.1"/>
</dbReference>
<dbReference type="Pfam" id="PF00534">
    <property type="entry name" value="Glycos_transf_1"/>
    <property type="match status" value="1"/>
</dbReference>
<dbReference type="InterPro" id="IPR028098">
    <property type="entry name" value="Glyco_trans_4-like_N"/>
</dbReference>
<dbReference type="AlphaFoldDB" id="A0A6N8U8F5"/>
<keyword evidence="3" id="KW-0808">Transferase</keyword>
<gene>
    <name evidence="3" type="ORF">GSF08_03465</name>
</gene>
<reference evidence="3 4" key="1">
    <citation type="submission" date="2019-12" db="EMBL/GenBank/DDBJ databases">
        <authorList>
            <person name="Yang R."/>
        </authorList>
    </citation>
    <scope>NUCLEOTIDE SEQUENCE [LARGE SCALE GENOMIC DNA]</scope>
    <source>
        <strain evidence="3 4">DONG20-135</strain>
    </source>
</reference>
<reference evidence="3 4" key="2">
    <citation type="submission" date="2020-01" db="EMBL/GenBank/DDBJ databases">
        <title>Clostridiaceae sp. nov. isolated from the gut of human by culturomics.</title>
        <authorList>
            <person name="Chang Y."/>
        </authorList>
    </citation>
    <scope>NUCLEOTIDE SEQUENCE [LARGE SCALE GENOMIC DNA]</scope>
    <source>
        <strain evidence="3 4">DONG20-135</strain>
    </source>
</reference>
<dbReference type="PANTHER" id="PTHR45871:SF1">
    <property type="entry name" value="PHOSPHATIDYLINOSITOL N-ACETYLGLUCOSAMINYLTRANSFERASE SUBUNIT A"/>
    <property type="match status" value="1"/>
</dbReference>
<comment type="caution">
    <text evidence="3">The sequence shown here is derived from an EMBL/GenBank/DDBJ whole genome shotgun (WGS) entry which is preliminary data.</text>
</comment>
<name>A0A6N8U8F5_9FIRM</name>
<dbReference type="GO" id="GO:0016757">
    <property type="term" value="F:glycosyltransferase activity"/>
    <property type="evidence" value="ECO:0007669"/>
    <property type="project" value="InterPro"/>
</dbReference>
<accession>A0A6N8U8F5</accession>
<dbReference type="EMBL" id="WUUQ01000001">
    <property type="protein sequence ID" value="MXQ72993.1"/>
    <property type="molecule type" value="Genomic_DNA"/>
</dbReference>
<dbReference type="Pfam" id="PF13439">
    <property type="entry name" value="Glyco_transf_4"/>
    <property type="match status" value="1"/>
</dbReference>
<evidence type="ECO:0000259" key="2">
    <source>
        <dbReference type="Pfam" id="PF13439"/>
    </source>
</evidence>
<evidence type="ECO:0000313" key="3">
    <source>
        <dbReference type="EMBL" id="MXQ72993.1"/>
    </source>
</evidence>
<evidence type="ECO:0000259" key="1">
    <source>
        <dbReference type="Pfam" id="PF00534"/>
    </source>
</evidence>
<dbReference type="Gene3D" id="3.40.50.2000">
    <property type="entry name" value="Glycogen Phosphorylase B"/>
    <property type="match status" value="2"/>
</dbReference>
<sequence length="384" mass="44101">MYSILIFAAQYLPHLGGVENYTYNLSKELMNRGHKVTIVTSNVQDLESCEVMEGITIYRMPCLKILKGRFPVLKRNSEFKRLHSLLMKDSFDFVMVNTRFYFHSVYGVRFAKKKNIPSIVIDHGTSHLTVHNPLLDLMGNGFEHIITKIVQMYNTDFYGVSKASNQWLKHFHIEAKGVLYNAIDANRILEIYDSCKPDFASRFHIPEDAVTISYTGRVLKEKGIIQLIESVKQLHQEGYKVYLFIAGDGDLFDYCQQEKSDFIIPLGRLSFENIICLLKFTDIFCLPSDSEGFSTSLLEAAVCRNYIVTTRRGGAPELIENDNYGTIIDNNRVEDVYPALLEAVTSIPRRNRGVELTYQKVISNFTWNLTADHVLDIVDYKNKR</sequence>
<dbReference type="PANTHER" id="PTHR45871">
    <property type="entry name" value="N-ACETYLGLUCOSAMINYL-PHOSPHATIDYLINOSITOL BIOSYNTHETIC PROTEIN"/>
    <property type="match status" value="1"/>
</dbReference>
<dbReference type="CDD" id="cd03801">
    <property type="entry name" value="GT4_PimA-like"/>
    <property type="match status" value="1"/>
</dbReference>
<organism evidence="3 4">
    <name type="scientific">Copranaerobaculum intestinale</name>
    <dbReference type="NCBI Taxonomy" id="2692629"/>
    <lineage>
        <taxon>Bacteria</taxon>
        <taxon>Bacillati</taxon>
        <taxon>Bacillota</taxon>
        <taxon>Erysipelotrichia</taxon>
        <taxon>Erysipelotrichales</taxon>
        <taxon>Erysipelotrichaceae</taxon>
        <taxon>Copranaerobaculum</taxon>
    </lineage>
</organism>
<feature type="domain" description="Glycosyl transferase family 1" evidence="1">
    <location>
        <begin position="203"/>
        <end position="352"/>
    </location>
</feature>
<feature type="domain" description="Glycosyltransferase subfamily 4-like N-terminal" evidence="2">
    <location>
        <begin position="16"/>
        <end position="187"/>
    </location>
</feature>
<proteinExistence type="predicted"/>
<dbReference type="SUPFAM" id="SSF53756">
    <property type="entry name" value="UDP-Glycosyltransferase/glycogen phosphorylase"/>
    <property type="match status" value="1"/>
</dbReference>
<protein>
    <submittedName>
        <fullName evidence="3">Glycosyltransferase</fullName>
    </submittedName>
</protein>
<dbReference type="Proteomes" id="UP000434036">
    <property type="component" value="Unassembled WGS sequence"/>
</dbReference>
<evidence type="ECO:0000313" key="4">
    <source>
        <dbReference type="Proteomes" id="UP000434036"/>
    </source>
</evidence>